<dbReference type="SUPFAM" id="SSF53383">
    <property type="entry name" value="PLP-dependent transferases"/>
    <property type="match status" value="1"/>
</dbReference>
<dbReference type="Gene3D" id="3.90.1150.10">
    <property type="entry name" value="Aspartate Aminotransferase, domain 1"/>
    <property type="match status" value="1"/>
</dbReference>
<dbReference type="GO" id="GO:0019441">
    <property type="term" value="P:L-tryptophan catabolic process to kynurenine"/>
    <property type="evidence" value="ECO:0007669"/>
    <property type="project" value="TreeGrafter"/>
</dbReference>
<organism evidence="2 3">
    <name type="scientific">Cudoniella acicularis</name>
    <dbReference type="NCBI Taxonomy" id="354080"/>
    <lineage>
        <taxon>Eukaryota</taxon>
        <taxon>Fungi</taxon>
        <taxon>Dikarya</taxon>
        <taxon>Ascomycota</taxon>
        <taxon>Pezizomycotina</taxon>
        <taxon>Leotiomycetes</taxon>
        <taxon>Helotiales</taxon>
        <taxon>Tricladiaceae</taxon>
        <taxon>Cudoniella</taxon>
    </lineage>
</organism>
<dbReference type="InterPro" id="IPR010111">
    <property type="entry name" value="Kynureninase"/>
</dbReference>
<dbReference type="PANTHER" id="PTHR14084:SF0">
    <property type="entry name" value="KYNURENINASE"/>
    <property type="match status" value="1"/>
</dbReference>
<dbReference type="Proteomes" id="UP000566819">
    <property type="component" value="Unassembled WGS sequence"/>
</dbReference>
<dbReference type="EMBL" id="JAAMPI010002036">
    <property type="protein sequence ID" value="KAF4619094.1"/>
    <property type="molecule type" value="Genomic_DNA"/>
</dbReference>
<keyword evidence="3" id="KW-1185">Reference proteome</keyword>
<dbReference type="AlphaFoldDB" id="A0A8H4VT64"/>
<dbReference type="GO" id="GO:0009435">
    <property type="term" value="P:NAD+ biosynthetic process"/>
    <property type="evidence" value="ECO:0007669"/>
    <property type="project" value="InterPro"/>
</dbReference>
<dbReference type="GO" id="GO:0030170">
    <property type="term" value="F:pyridoxal phosphate binding"/>
    <property type="evidence" value="ECO:0007669"/>
    <property type="project" value="InterPro"/>
</dbReference>
<dbReference type="GO" id="GO:0005737">
    <property type="term" value="C:cytoplasm"/>
    <property type="evidence" value="ECO:0007669"/>
    <property type="project" value="InterPro"/>
</dbReference>
<dbReference type="InterPro" id="IPR015422">
    <property type="entry name" value="PyrdxlP-dep_Trfase_small"/>
</dbReference>
<proteinExistence type="predicted"/>
<protein>
    <recommendedName>
        <fullName evidence="4">Kynureninase</fullName>
    </recommendedName>
</protein>
<dbReference type="PANTHER" id="PTHR14084">
    <property type="entry name" value="KYNURENINASE"/>
    <property type="match status" value="1"/>
</dbReference>
<keyword evidence="1" id="KW-0663">Pyridoxal phosphate</keyword>
<name>A0A8H4VT64_9HELO</name>
<accession>A0A8H4VT64</accession>
<evidence type="ECO:0008006" key="4">
    <source>
        <dbReference type="Google" id="ProtNLM"/>
    </source>
</evidence>
<dbReference type="InterPro" id="IPR015424">
    <property type="entry name" value="PyrdxlP-dep_Trfase"/>
</dbReference>
<evidence type="ECO:0000313" key="2">
    <source>
        <dbReference type="EMBL" id="KAF4619094.1"/>
    </source>
</evidence>
<gene>
    <name evidence="2" type="ORF">G7Y89_g14753</name>
</gene>
<dbReference type="GO" id="GO:0043420">
    <property type="term" value="P:anthranilate metabolic process"/>
    <property type="evidence" value="ECO:0007669"/>
    <property type="project" value="TreeGrafter"/>
</dbReference>
<comment type="caution">
    <text evidence="2">The sequence shown here is derived from an EMBL/GenBank/DDBJ whole genome shotgun (WGS) entry which is preliminary data.</text>
</comment>
<dbReference type="OrthoDB" id="5978656at2759"/>
<evidence type="ECO:0000256" key="1">
    <source>
        <dbReference type="ARBA" id="ARBA00022898"/>
    </source>
</evidence>
<dbReference type="GO" id="GO:0030429">
    <property type="term" value="F:kynureninase activity"/>
    <property type="evidence" value="ECO:0007669"/>
    <property type="project" value="InterPro"/>
</dbReference>
<reference evidence="2 3" key="1">
    <citation type="submission" date="2020-03" db="EMBL/GenBank/DDBJ databases">
        <title>Draft Genome Sequence of Cudoniella acicularis.</title>
        <authorList>
            <person name="Buettner E."/>
            <person name="Kellner H."/>
        </authorList>
    </citation>
    <scope>NUCLEOTIDE SEQUENCE [LARGE SCALE GENOMIC DNA]</scope>
    <source>
        <strain evidence="2 3">DSM 108380</strain>
    </source>
</reference>
<evidence type="ECO:0000313" key="3">
    <source>
        <dbReference type="Proteomes" id="UP000566819"/>
    </source>
</evidence>
<sequence length="167" mass="18341">MDGEDQRVSREYAASLDAQDPLFHIRKEFCIPLKSQLKAGSLPEAESRDSLPDDLSVYLCGNSLGAQPRIVSERLQQHLATWSSQGVFGHFKPLSDSPLPTWLDADAKASESIAPIVGAQPSEVAVMETLTANLHLLMCAFYKPDINGRHKIILESKAFPSDHVCNP</sequence>